<dbReference type="EMBL" id="ML208479">
    <property type="protein sequence ID" value="TFK64335.1"/>
    <property type="molecule type" value="Genomic_DNA"/>
</dbReference>
<dbReference type="Proteomes" id="UP000308600">
    <property type="component" value="Unassembled WGS sequence"/>
</dbReference>
<evidence type="ECO:0000313" key="2">
    <source>
        <dbReference type="Proteomes" id="UP000308600"/>
    </source>
</evidence>
<evidence type="ECO:0000313" key="1">
    <source>
        <dbReference type="EMBL" id="TFK64335.1"/>
    </source>
</evidence>
<accession>A0ACD3AFA6</accession>
<gene>
    <name evidence="1" type="ORF">BDN72DRAFT_274201</name>
</gene>
<proteinExistence type="predicted"/>
<sequence length="343" mass="38151">MSTHSQTPHAFLVVRASSSSPPLIVDLACYSLPYGALGFISHLLTYYTIVCLCAGRRPLWPFRKIKASKLDIILGSISLCVTTTMAIVTLVRCRHSWQLITIGIWKLGMSWFNTLSGLTTGIIALREEEKKRKKEDEEKTGRAEKKQEDRGQDVNDADDEQALAGDIGIETRPVPASSATTAPIAPKSQQQPRLLGRVRDTLMERSPYSRSIYWGILYICCMIVGLVGLISLLAKHWSMARRPLIAVTVTFSVMILVILGGYELFIERITPKEVAHERIKAREEAIEDEDPGGMALALTVVGALYCDWTLGIMAGNLAGLPSKDNSGFYWTYFLFKRLTMFSS</sequence>
<protein>
    <submittedName>
        <fullName evidence="1">Uncharacterized protein</fullName>
    </submittedName>
</protein>
<name>A0ACD3AFA6_9AGAR</name>
<keyword evidence="2" id="KW-1185">Reference proteome</keyword>
<organism evidence="1 2">
    <name type="scientific">Pluteus cervinus</name>
    <dbReference type="NCBI Taxonomy" id="181527"/>
    <lineage>
        <taxon>Eukaryota</taxon>
        <taxon>Fungi</taxon>
        <taxon>Dikarya</taxon>
        <taxon>Basidiomycota</taxon>
        <taxon>Agaricomycotina</taxon>
        <taxon>Agaricomycetes</taxon>
        <taxon>Agaricomycetidae</taxon>
        <taxon>Agaricales</taxon>
        <taxon>Pluteineae</taxon>
        <taxon>Pluteaceae</taxon>
        <taxon>Pluteus</taxon>
    </lineage>
</organism>
<reference evidence="1 2" key="1">
    <citation type="journal article" date="2019" name="Nat. Ecol. Evol.">
        <title>Megaphylogeny resolves global patterns of mushroom evolution.</title>
        <authorList>
            <person name="Varga T."/>
            <person name="Krizsan K."/>
            <person name="Foldi C."/>
            <person name="Dima B."/>
            <person name="Sanchez-Garcia M."/>
            <person name="Sanchez-Ramirez S."/>
            <person name="Szollosi G.J."/>
            <person name="Szarkandi J.G."/>
            <person name="Papp V."/>
            <person name="Albert L."/>
            <person name="Andreopoulos W."/>
            <person name="Angelini C."/>
            <person name="Antonin V."/>
            <person name="Barry K.W."/>
            <person name="Bougher N.L."/>
            <person name="Buchanan P."/>
            <person name="Buyck B."/>
            <person name="Bense V."/>
            <person name="Catcheside P."/>
            <person name="Chovatia M."/>
            <person name="Cooper J."/>
            <person name="Damon W."/>
            <person name="Desjardin D."/>
            <person name="Finy P."/>
            <person name="Geml J."/>
            <person name="Haridas S."/>
            <person name="Hughes K."/>
            <person name="Justo A."/>
            <person name="Karasinski D."/>
            <person name="Kautmanova I."/>
            <person name="Kiss B."/>
            <person name="Kocsube S."/>
            <person name="Kotiranta H."/>
            <person name="LaButti K.M."/>
            <person name="Lechner B.E."/>
            <person name="Liimatainen K."/>
            <person name="Lipzen A."/>
            <person name="Lukacs Z."/>
            <person name="Mihaltcheva S."/>
            <person name="Morgado L.N."/>
            <person name="Niskanen T."/>
            <person name="Noordeloos M.E."/>
            <person name="Ohm R.A."/>
            <person name="Ortiz-Santana B."/>
            <person name="Ovrebo C."/>
            <person name="Racz N."/>
            <person name="Riley R."/>
            <person name="Savchenko A."/>
            <person name="Shiryaev A."/>
            <person name="Soop K."/>
            <person name="Spirin V."/>
            <person name="Szebenyi C."/>
            <person name="Tomsovsky M."/>
            <person name="Tulloss R.E."/>
            <person name="Uehling J."/>
            <person name="Grigoriev I.V."/>
            <person name="Vagvolgyi C."/>
            <person name="Papp T."/>
            <person name="Martin F.M."/>
            <person name="Miettinen O."/>
            <person name="Hibbett D.S."/>
            <person name="Nagy L.G."/>
        </authorList>
    </citation>
    <scope>NUCLEOTIDE SEQUENCE [LARGE SCALE GENOMIC DNA]</scope>
    <source>
        <strain evidence="1 2">NL-1719</strain>
    </source>
</reference>